<dbReference type="InterPro" id="IPR027417">
    <property type="entry name" value="P-loop_NTPase"/>
</dbReference>
<dbReference type="SMART" id="SM00382">
    <property type="entry name" value="AAA"/>
    <property type="match status" value="2"/>
</dbReference>
<dbReference type="GO" id="GO:0005524">
    <property type="term" value="F:ATP binding"/>
    <property type="evidence" value="ECO:0007669"/>
    <property type="project" value="UniProtKB-KW"/>
</dbReference>
<keyword evidence="6" id="KW-0547">Nucleotide-binding</keyword>
<feature type="transmembrane region" description="Helical" evidence="11">
    <location>
        <begin position="1502"/>
        <end position="1525"/>
    </location>
</feature>
<comment type="similarity">
    <text evidence="2">Belongs to the ABC transporter superfamily. ABCG family. PDR (TC 3.A.1.205) subfamily.</text>
</comment>
<proteinExistence type="inferred from homology"/>
<keyword evidence="7 13" id="KW-0067">ATP-binding</keyword>
<dbReference type="InterPro" id="IPR013525">
    <property type="entry name" value="ABC2_TM"/>
</dbReference>
<feature type="compositionally biased region" description="Polar residues" evidence="10">
    <location>
        <begin position="794"/>
        <end position="806"/>
    </location>
</feature>
<evidence type="ECO:0000256" key="1">
    <source>
        <dbReference type="ARBA" id="ARBA00004141"/>
    </source>
</evidence>
<keyword evidence="14" id="KW-1185">Reference proteome</keyword>
<feature type="transmembrane region" description="Helical" evidence="11">
    <location>
        <begin position="1363"/>
        <end position="1383"/>
    </location>
</feature>
<evidence type="ECO:0000256" key="5">
    <source>
        <dbReference type="ARBA" id="ARBA00022737"/>
    </source>
</evidence>
<accession>A0A1Y1IM55</accession>
<dbReference type="EMBL" id="DF237565">
    <property type="protein sequence ID" value="GAQ90231.1"/>
    <property type="molecule type" value="Genomic_DNA"/>
</dbReference>
<dbReference type="Gene3D" id="3.40.50.300">
    <property type="entry name" value="P-loop containing nucleotide triphosphate hydrolases"/>
    <property type="match status" value="2"/>
</dbReference>
<dbReference type="Pfam" id="PF14510">
    <property type="entry name" value="ABC_trans_N"/>
    <property type="match status" value="1"/>
</dbReference>
<dbReference type="InterPro" id="IPR003593">
    <property type="entry name" value="AAA+_ATPase"/>
</dbReference>
<keyword evidence="9 11" id="KW-0472">Membrane</keyword>
<evidence type="ECO:0000256" key="11">
    <source>
        <dbReference type="SAM" id="Phobius"/>
    </source>
</evidence>
<dbReference type="SUPFAM" id="SSF52540">
    <property type="entry name" value="P-loop containing nucleoside triphosphate hydrolases"/>
    <property type="match status" value="3"/>
</dbReference>
<feature type="region of interest" description="Disordered" evidence="10">
    <location>
        <begin position="1"/>
        <end position="28"/>
    </location>
</feature>
<feature type="transmembrane region" description="Helical" evidence="11">
    <location>
        <begin position="1448"/>
        <end position="1466"/>
    </location>
</feature>
<dbReference type="OrthoDB" id="66620at2759"/>
<evidence type="ECO:0000313" key="14">
    <source>
        <dbReference type="Proteomes" id="UP000054558"/>
    </source>
</evidence>
<feature type="transmembrane region" description="Helical" evidence="11">
    <location>
        <begin position="517"/>
        <end position="539"/>
    </location>
</feature>
<feature type="transmembrane region" description="Helical" evidence="11">
    <location>
        <begin position="1277"/>
        <end position="1297"/>
    </location>
</feature>
<dbReference type="GO" id="GO:0005886">
    <property type="term" value="C:plasma membrane"/>
    <property type="evidence" value="ECO:0007669"/>
    <property type="project" value="UniProtKB-ARBA"/>
</dbReference>
<feature type="compositionally biased region" description="Polar residues" evidence="10">
    <location>
        <begin position="13"/>
        <end position="23"/>
    </location>
</feature>
<feature type="domain" description="ABC transporter" evidence="12">
    <location>
        <begin position="932"/>
        <end position="1183"/>
    </location>
</feature>
<name>A0A1Y1IM55_KLENI</name>
<feature type="transmembrane region" description="Helical" evidence="11">
    <location>
        <begin position="1304"/>
        <end position="1323"/>
    </location>
</feature>
<evidence type="ECO:0000256" key="8">
    <source>
        <dbReference type="ARBA" id="ARBA00022989"/>
    </source>
</evidence>
<dbReference type="CDD" id="cd03233">
    <property type="entry name" value="ABCG_PDR_domain1"/>
    <property type="match status" value="1"/>
</dbReference>
<feature type="transmembrane region" description="Helical" evidence="11">
    <location>
        <begin position="634"/>
        <end position="653"/>
    </location>
</feature>
<evidence type="ECO:0000256" key="6">
    <source>
        <dbReference type="ARBA" id="ARBA00022741"/>
    </source>
</evidence>
<comment type="subcellular location">
    <subcellularLocation>
        <location evidence="1">Membrane</location>
        <topology evidence="1">Multi-pass membrane protein</topology>
    </subcellularLocation>
</comment>
<evidence type="ECO:0000259" key="12">
    <source>
        <dbReference type="PROSITE" id="PS50893"/>
    </source>
</evidence>
<feature type="region of interest" description="Disordered" evidence="10">
    <location>
        <begin position="790"/>
        <end position="914"/>
    </location>
</feature>
<feature type="domain" description="ABC transporter" evidence="12">
    <location>
        <begin position="151"/>
        <end position="424"/>
    </location>
</feature>
<evidence type="ECO:0000313" key="13">
    <source>
        <dbReference type="EMBL" id="GAQ90231.1"/>
    </source>
</evidence>
<dbReference type="InterPro" id="IPR034003">
    <property type="entry name" value="ABCG_PDR_2"/>
</dbReference>
<dbReference type="Pfam" id="PF01061">
    <property type="entry name" value="ABC2_membrane"/>
    <property type="match status" value="2"/>
</dbReference>
<dbReference type="Pfam" id="PF00005">
    <property type="entry name" value="ABC_tran"/>
    <property type="match status" value="2"/>
</dbReference>
<evidence type="ECO:0000256" key="10">
    <source>
        <dbReference type="SAM" id="MobiDB-lite"/>
    </source>
</evidence>
<dbReference type="InterPro" id="IPR029481">
    <property type="entry name" value="ABC_trans_N"/>
</dbReference>
<feature type="transmembrane region" description="Helical" evidence="11">
    <location>
        <begin position="660"/>
        <end position="680"/>
    </location>
</feature>
<evidence type="ECO:0000256" key="4">
    <source>
        <dbReference type="ARBA" id="ARBA00022692"/>
    </source>
</evidence>
<keyword evidence="5" id="KW-0677">Repeat</keyword>
<feature type="transmembrane region" description="Helical" evidence="11">
    <location>
        <begin position="1390"/>
        <end position="1414"/>
    </location>
</feature>
<dbReference type="Proteomes" id="UP000054558">
    <property type="component" value="Unassembled WGS sequence"/>
</dbReference>
<dbReference type="FunFam" id="3.40.50.300:FF:000059">
    <property type="entry name" value="ABC transporter G family member 40"/>
    <property type="match status" value="1"/>
</dbReference>
<dbReference type="InterPro" id="IPR013581">
    <property type="entry name" value="PDR_assoc"/>
</dbReference>
<dbReference type="InterPro" id="IPR034001">
    <property type="entry name" value="ABCG_PDR_1"/>
</dbReference>
<keyword evidence="8 11" id="KW-1133">Transmembrane helix</keyword>
<protein>
    <submittedName>
        <fullName evidence="13">ATP-binding cassette transporter</fullName>
    </submittedName>
</protein>
<sequence length="1533" mass="171555">MAAADLGEGLPRQSFSFQESGPSRSRIDEEALQEAALENLSGRDRMRLATVPKDERFHDYLQQTSKLGQIDISHLNPDEHRAIVDKALQTTDQDNEKFLRKLRERIDRVGIQLPTVEVRYEDLNISAKVYVGSRALPSLTNAALNLIQMPLQRLGLLKSNKRDFPILRDVNGRLKPGRMTLLLGPPGSGKTTLLLTLAGKAASDLIVTGKITYNGVDIHEFEPRRVSAYISQSDVHTGELTVRETFDFATRVQGPGYKTEMIDELTKREQSQKIAPDPDIDAFVKASTLPDKQRNVGTEYILRVLGLDYAADTVIGNEMMRGISGGQKKRVTTGEMIVGPKKALFMDEISTGLDSSTTFQIVKAVRNWTHLMEGTVLMALLQPAPEAFDLFDDVLLLSEGYVVFHGPVTEVLSFFESLGFTPPERKGIADFLQEVTSKKDQAQYWNRREPYRFVPVSAFAAAFKESRWGQEIREDLSQPVQPAKPLALPKEKYALNRWAMFRALLRRELILMKRNRFLYTFRTVQCGIVAFITATLFFRTTLGVNLQDGPIYLGVLFFSLIHMLFNGFSELAITVGRLPVFYRQRDNLFYTGWALNLPTAVLRIPYSFAEATIWTVIVYYVVGLAPQADRFFTYWFLMVLVHSMALALFRLIAALGRKMVIANTGGSFALLVIFLLGGFILSKPDIKPWWVWGYWISPLAYAQNAIAVNEFTAPRWQRPNPQNPSETLGFAILRQRGLHTAKWWIWVGFATLIGFYFIFNILVSLALQYLPSLDSVQAIVPEDALKEKHEIQHGTGSAKNLAPSGSRTDEDGDVEAGNADRGKAKAPSVPPISEADGAEGDVEMGRIGHRSSAAGAARMEDVNGNGIVPVNGRPNGERETTASKSGLGAPSRSLRQRLSMTSSKRGSGLKQRSSLERVADKGMILPFQPLAMTFHHVNYAVDMPKEFQKEGQDKKLGLLNDISGTFRPGVLTALMGVSGAGKTTLMDVLAGRKTGGYIEGEIRVGGHPKVQETFARVSGYVEQNDIHSPQLTVLESLRFSAWLRLAEDIDKETRNEFVDEVMELVELTGIRNALVGLPGSSGLSVEQRKRLTIAVELVANPSIIFMDEPTSGLDARAAAIVMRTVRNTVNTGRTVVCTIHQPSIDIFESFDELLLLKRGGRTIYAGPLGKDSSELVKYFKHVPGVPDIPPRYNPAAWMLDSTTPGMEEKLHVDFADIFKQSDLYKHLERTIEEESKPAPGVEPLRFDKKYPQNPFVQTAALLWKNNITYWRTPEYNFVRFLFCTVVGVIFGSIYWNLGTKRGNLGQVLNVAGGLYAVVLFLGVNNASTVQPVVAVERGVSYRERAAGMYSAIPYAIAQGLIEFPYVMAQTIVYSAITYAMIHFQWTAAKFFWYTLFMFLTLMIFTFYGMMAVAITPNVQLAAVISSAFYSIFNLFAGFLLPRPRIPGWWVWAWYLDPVAWSLYGLVGSQLGDIDTEFITDQNGQIVSVADFIHRYFGYRYSFLGWVVFIMCAFVIAFWGIVIFAIKRFNFQKR</sequence>
<reference evidence="13 14" key="1">
    <citation type="journal article" date="2014" name="Nat. Commun.">
        <title>Klebsormidium flaccidum genome reveals primary factors for plant terrestrial adaptation.</title>
        <authorList>
            <person name="Hori K."/>
            <person name="Maruyama F."/>
            <person name="Fujisawa T."/>
            <person name="Togashi T."/>
            <person name="Yamamoto N."/>
            <person name="Seo M."/>
            <person name="Sato S."/>
            <person name="Yamada T."/>
            <person name="Mori H."/>
            <person name="Tajima N."/>
            <person name="Moriyama T."/>
            <person name="Ikeuchi M."/>
            <person name="Watanabe M."/>
            <person name="Wada H."/>
            <person name="Kobayashi K."/>
            <person name="Saito M."/>
            <person name="Masuda T."/>
            <person name="Sasaki-Sekimoto Y."/>
            <person name="Mashiguchi K."/>
            <person name="Awai K."/>
            <person name="Shimojima M."/>
            <person name="Masuda S."/>
            <person name="Iwai M."/>
            <person name="Nobusawa T."/>
            <person name="Narise T."/>
            <person name="Kondo S."/>
            <person name="Saito H."/>
            <person name="Sato R."/>
            <person name="Murakawa M."/>
            <person name="Ihara Y."/>
            <person name="Oshima-Yamada Y."/>
            <person name="Ohtaka K."/>
            <person name="Satoh M."/>
            <person name="Sonobe K."/>
            <person name="Ishii M."/>
            <person name="Ohtani R."/>
            <person name="Kanamori-Sato M."/>
            <person name="Honoki R."/>
            <person name="Miyazaki D."/>
            <person name="Mochizuki H."/>
            <person name="Umetsu J."/>
            <person name="Higashi K."/>
            <person name="Shibata D."/>
            <person name="Kamiya Y."/>
            <person name="Sato N."/>
            <person name="Nakamura Y."/>
            <person name="Tabata S."/>
            <person name="Ida S."/>
            <person name="Kurokawa K."/>
            <person name="Ohta H."/>
        </authorList>
    </citation>
    <scope>NUCLEOTIDE SEQUENCE [LARGE SCALE GENOMIC DNA]</scope>
    <source>
        <strain evidence="13 14">NIES-2285</strain>
    </source>
</reference>
<dbReference type="Pfam" id="PF08370">
    <property type="entry name" value="PDR_assoc"/>
    <property type="match status" value="1"/>
</dbReference>
<dbReference type="PANTHER" id="PTHR19241">
    <property type="entry name" value="ATP-BINDING CASSETTE TRANSPORTER"/>
    <property type="match status" value="1"/>
</dbReference>
<dbReference type="InterPro" id="IPR043926">
    <property type="entry name" value="ABCG_dom"/>
</dbReference>
<dbReference type="OMA" id="HAICAYM"/>
<dbReference type="Pfam" id="PF19055">
    <property type="entry name" value="ABC2_membrane_7"/>
    <property type="match status" value="2"/>
</dbReference>
<dbReference type="GO" id="GO:0140359">
    <property type="term" value="F:ABC-type transporter activity"/>
    <property type="evidence" value="ECO:0007669"/>
    <property type="project" value="InterPro"/>
</dbReference>
<dbReference type="CDD" id="cd03232">
    <property type="entry name" value="ABCG_PDR_domain2"/>
    <property type="match status" value="1"/>
</dbReference>
<evidence type="ECO:0000256" key="9">
    <source>
        <dbReference type="ARBA" id="ARBA00023136"/>
    </source>
</evidence>
<keyword evidence="3" id="KW-0813">Transport</keyword>
<dbReference type="InterPro" id="IPR003439">
    <property type="entry name" value="ABC_transporter-like_ATP-bd"/>
</dbReference>
<evidence type="ECO:0000256" key="7">
    <source>
        <dbReference type="ARBA" id="ARBA00022840"/>
    </source>
</evidence>
<organism evidence="13 14">
    <name type="scientific">Klebsormidium nitens</name>
    <name type="common">Green alga</name>
    <name type="synonym">Ulothrix nitens</name>
    <dbReference type="NCBI Taxonomy" id="105231"/>
    <lineage>
        <taxon>Eukaryota</taxon>
        <taxon>Viridiplantae</taxon>
        <taxon>Streptophyta</taxon>
        <taxon>Klebsormidiophyceae</taxon>
        <taxon>Klebsormidiales</taxon>
        <taxon>Klebsormidiaceae</taxon>
        <taxon>Klebsormidium</taxon>
    </lineage>
</organism>
<dbReference type="PROSITE" id="PS50893">
    <property type="entry name" value="ABC_TRANSPORTER_2"/>
    <property type="match status" value="2"/>
</dbReference>
<feature type="transmembrane region" description="Helical" evidence="11">
    <location>
        <begin position="551"/>
        <end position="580"/>
    </location>
</feature>
<feature type="transmembrane region" description="Helical" evidence="11">
    <location>
        <begin position="1420"/>
        <end position="1441"/>
    </location>
</feature>
<keyword evidence="4 11" id="KW-0812">Transmembrane</keyword>
<feature type="compositionally biased region" description="Polar residues" evidence="10">
    <location>
        <begin position="896"/>
        <end position="905"/>
    </location>
</feature>
<gene>
    <name evidence="13" type="ORF">KFL_006160050</name>
</gene>
<dbReference type="FunFam" id="3.40.50.300:FF:000179">
    <property type="entry name" value="ABC transporter G family member 34"/>
    <property type="match status" value="1"/>
</dbReference>
<evidence type="ECO:0000256" key="2">
    <source>
        <dbReference type="ARBA" id="ARBA00006012"/>
    </source>
</evidence>
<evidence type="ECO:0000256" key="3">
    <source>
        <dbReference type="ARBA" id="ARBA00022448"/>
    </source>
</evidence>
<feature type="transmembrane region" description="Helical" evidence="11">
    <location>
        <begin position="600"/>
        <end position="622"/>
    </location>
</feature>
<dbReference type="STRING" id="105231.A0A1Y1IM55"/>
<dbReference type="GO" id="GO:0016887">
    <property type="term" value="F:ATP hydrolysis activity"/>
    <property type="evidence" value="ECO:0007669"/>
    <property type="project" value="InterPro"/>
</dbReference>
<feature type="transmembrane region" description="Helical" evidence="11">
    <location>
        <begin position="743"/>
        <end position="767"/>
    </location>
</feature>